<dbReference type="SUPFAM" id="SSF48452">
    <property type="entry name" value="TPR-like"/>
    <property type="match status" value="2"/>
</dbReference>
<dbReference type="PANTHER" id="PTHR11584">
    <property type="entry name" value="SERINE/THREONINE PROTEIN KINASE"/>
    <property type="match status" value="1"/>
</dbReference>
<evidence type="ECO:0000256" key="4">
    <source>
        <dbReference type="ARBA" id="ARBA00022777"/>
    </source>
</evidence>
<dbReference type="GO" id="GO:0004674">
    <property type="term" value="F:protein serine/threonine kinase activity"/>
    <property type="evidence" value="ECO:0007669"/>
    <property type="project" value="UniProtKB-KW"/>
</dbReference>
<feature type="transmembrane region" description="Helical" evidence="6">
    <location>
        <begin position="352"/>
        <end position="371"/>
    </location>
</feature>
<dbReference type="CDD" id="cd14014">
    <property type="entry name" value="STKc_PknB_like"/>
    <property type="match status" value="1"/>
</dbReference>
<dbReference type="SMART" id="SM00220">
    <property type="entry name" value="S_TKc"/>
    <property type="match status" value="1"/>
</dbReference>
<protein>
    <recommendedName>
        <fullName evidence="7">Protein kinase domain-containing protein</fullName>
    </recommendedName>
</protein>
<dbReference type="SUPFAM" id="SSF56112">
    <property type="entry name" value="Protein kinase-like (PK-like)"/>
    <property type="match status" value="1"/>
</dbReference>
<organism evidence="8">
    <name type="scientific">marine sediment metagenome</name>
    <dbReference type="NCBI Taxonomy" id="412755"/>
    <lineage>
        <taxon>unclassified sequences</taxon>
        <taxon>metagenomes</taxon>
        <taxon>ecological metagenomes</taxon>
    </lineage>
</organism>
<dbReference type="AlphaFoldDB" id="A0A0F9RVF0"/>
<reference evidence="8" key="1">
    <citation type="journal article" date="2015" name="Nature">
        <title>Complex archaea that bridge the gap between prokaryotes and eukaryotes.</title>
        <authorList>
            <person name="Spang A."/>
            <person name="Saw J.H."/>
            <person name="Jorgensen S.L."/>
            <person name="Zaremba-Niedzwiedzka K."/>
            <person name="Martijn J."/>
            <person name="Lind A.E."/>
            <person name="van Eijk R."/>
            <person name="Schleper C."/>
            <person name="Guy L."/>
            <person name="Ettema T.J."/>
        </authorList>
    </citation>
    <scope>NUCLEOTIDE SEQUENCE</scope>
</reference>
<evidence type="ECO:0000256" key="6">
    <source>
        <dbReference type="SAM" id="Phobius"/>
    </source>
</evidence>
<feature type="domain" description="Protein kinase" evidence="7">
    <location>
        <begin position="62"/>
        <end position="321"/>
    </location>
</feature>
<dbReference type="InterPro" id="IPR008271">
    <property type="entry name" value="Ser/Thr_kinase_AS"/>
</dbReference>
<keyword evidence="3" id="KW-0547">Nucleotide-binding</keyword>
<dbReference type="Gene3D" id="1.25.40.10">
    <property type="entry name" value="Tetratricopeptide repeat domain"/>
    <property type="match status" value="2"/>
</dbReference>
<keyword evidence="2" id="KW-0808">Transferase</keyword>
<keyword evidence="6" id="KW-1133">Transmembrane helix</keyword>
<dbReference type="PANTHER" id="PTHR11584:SF369">
    <property type="entry name" value="MITOGEN-ACTIVATED PROTEIN KINASE KINASE KINASE 19-RELATED"/>
    <property type="match status" value="1"/>
</dbReference>
<evidence type="ECO:0000313" key="8">
    <source>
        <dbReference type="EMBL" id="KKN60445.1"/>
    </source>
</evidence>
<name>A0A0F9RVF0_9ZZZZ</name>
<dbReference type="PROSITE" id="PS00108">
    <property type="entry name" value="PROTEIN_KINASE_ST"/>
    <property type="match status" value="1"/>
</dbReference>
<dbReference type="InterPro" id="IPR011009">
    <property type="entry name" value="Kinase-like_dom_sf"/>
</dbReference>
<gene>
    <name evidence="8" type="ORF">LCGC14_0532030</name>
</gene>
<dbReference type="PROSITE" id="PS50011">
    <property type="entry name" value="PROTEIN_KINASE_DOM"/>
    <property type="match status" value="1"/>
</dbReference>
<dbReference type="EMBL" id="LAZR01000696">
    <property type="protein sequence ID" value="KKN60445.1"/>
    <property type="molecule type" value="Genomic_DNA"/>
</dbReference>
<dbReference type="GO" id="GO:0005524">
    <property type="term" value="F:ATP binding"/>
    <property type="evidence" value="ECO:0007669"/>
    <property type="project" value="UniProtKB-KW"/>
</dbReference>
<dbReference type="Pfam" id="PF00069">
    <property type="entry name" value="Pkinase"/>
    <property type="match status" value="1"/>
</dbReference>
<comment type="caution">
    <text evidence="8">The sequence shown here is derived from an EMBL/GenBank/DDBJ whole genome shotgun (WGS) entry which is preliminary data.</text>
</comment>
<dbReference type="FunFam" id="1.10.510.10:FF:000021">
    <property type="entry name" value="Serine/threonine protein kinase"/>
    <property type="match status" value="1"/>
</dbReference>
<keyword evidence="4" id="KW-0418">Kinase</keyword>
<evidence type="ECO:0000256" key="1">
    <source>
        <dbReference type="ARBA" id="ARBA00022527"/>
    </source>
</evidence>
<dbReference type="InterPro" id="IPR000719">
    <property type="entry name" value="Prot_kinase_dom"/>
</dbReference>
<proteinExistence type="predicted"/>
<evidence type="ECO:0000259" key="7">
    <source>
        <dbReference type="PROSITE" id="PS50011"/>
    </source>
</evidence>
<evidence type="ECO:0000256" key="5">
    <source>
        <dbReference type="ARBA" id="ARBA00022840"/>
    </source>
</evidence>
<keyword evidence="6" id="KW-0472">Membrane</keyword>
<evidence type="ECO:0000256" key="2">
    <source>
        <dbReference type="ARBA" id="ARBA00022679"/>
    </source>
</evidence>
<dbReference type="Gene3D" id="3.30.200.20">
    <property type="entry name" value="Phosphorylase Kinase, domain 1"/>
    <property type="match status" value="1"/>
</dbReference>
<sequence length="924" mass="105138">MPKKAKTKKCPECLSTNLINSQFCNKCGFQISRSKKTYVSKTETVKATVHELTTGSTFAGRYQVIEELAKGGMGRVYKVYDKKINEKIALKLINPETESDKESIRRFKDELKLARKISHRNVCRMFDLGEERGTNYITMEFVPGEDLKSSLIRMGPLSPAKAIFIAKQVCEGLVEAHGLAVVHRDLKPQNIMVDRKGNARIMDFGIARSLRAEGITDTGVVIGTAEYMSPEQVEGKEVDQRSDIYSLGIIMYEMATGKVPFEGNAALTIAIKHTTEKPKNPRDINDHIPEDLSFVILKCLHKNKERRYQRVEELLADLDKIERDIPTKELVLSGRKPIISKNILSALNLKKIFVPALVLAGLVITLLIIFSPRELSVDPKRIIVATFDNKTGDELLDPYGRVAADWITQTLSRTDVVDVVPTTIVLKSSSEVGINTSGLNSMTLLRALAKKTEVGTVIWGSYSLKDEILRFQIKITDPAKGKLIHSLEDVSGSRDSPMEVIETLRQRVLSTLQLYFDSIPSKILRVSKPPLYDAYREHIVGLEYFDKDYLQALRHFKLAAERDPEFLAPRTRIAIIYGTLGEYARADSEFRFINKYREYLTLFEQNYLDWYLSRLNGNYAEALQHLRQAEKQAPNSIYVNYLIGLEALRNNNPQETVNMFTETEPSEYIFIHEARAWQLGVLAKAHHMLGNYQLELEEIRQGQENYPDRLELRIGEVRALTALGRIQEVKKVIEESLNLKLRTGTPGGVLLEAVQELRAHGYLNEAQEIANRAADWHKNRTLDDAESDIYRSDLALALYIAEQWEKAKALFKELAEENPDNVEYKGFLGRLAARGGAREEALKISEELKKIKLPYLFGYHTYCRACIASLLGEREQAVELLRDTFAQGYAHGVYLHRDMDLEALREYPPFQELLWPKEQTKISK</sequence>
<accession>A0A0F9RVF0</accession>
<dbReference type="Gene3D" id="1.10.510.10">
    <property type="entry name" value="Transferase(Phosphotransferase) domain 1"/>
    <property type="match status" value="1"/>
</dbReference>
<dbReference type="NCBIfam" id="NF047558">
    <property type="entry name" value="TPR_END_plus"/>
    <property type="match status" value="1"/>
</dbReference>
<keyword evidence="5" id="KW-0067">ATP-binding</keyword>
<evidence type="ECO:0000256" key="3">
    <source>
        <dbReference type="ARBA" id="ARBA00022741"/>
    </source>
</evidence>
<keyword evidence="6" id="KW-0812">Transmembrane</keyword>
<keyword evidence="1" id="KW-0723">Serine/threonine-protein kinase</keyword>
<dbReference type="InterPro" id="IPR011990">
    <property type="entry name" value="TPR-like_helical_dom_sf"/>
</dbReference>